<gene>
    <name evidence="1" type="ORF">DCCM_0991</name>
</gene>
<protein>
    <submittedName>
        <fullName evidence="1">Lipoprotein, putative</fullName>
    </submittedName>
</protein>
<keyword evidence="1" id="KW-0449">Lipoprotein</keyword>
<evidence type="ECO:0000313" key="2">
    <source>
        <dbReference type="Proteomes" id="UP000239549"/>
    </source>
</evidence>
<evidence type="ECO:0000313" key="1">
    <source>
        <dbReference type="EMBL" id="GBF32795.1"/>
    </source>
</evidence>
<dbReference type="Pfam" id="PF14172">
    <property type="entry name" value="DUF4309"/>
    <property type="match status" value="1"/>
</dbReference>
<dbReference type="EMBL" id="BFAV01000055">
    <property type="protein sequence ID" value="GBF32795.1"/>
    <property type="molecule type" value="Genomic_DNA"/>
</dbReference>
<comment type="caution">
    <text evidence="1">The sequence shown here is derived from an EMBL/GenBank/DDBJ whole genome shotgun (WGS) entry which is preliminary data.</text>
</comment>
<dbReference type="InterPro" id="IPR025453">
    <property type="entry name" value="DUF4309"/>
</dbReference>
<keyword evidence="2" id="KW-1185">Reference proteome</keyword>
<organism evidence="1 2">
    <name type="scientific">Desulfocucumis palustris</name>
    <dbReference type="NCBI Taxonomy" id="1898651"/>
    <lineage>
        <taxon>Bacteria</taxon>
        <taxon>Bacillati</taxon>
        <taxon>Bacillota</taxon>
        <taxon>Clostridia</taxon>
        <taxon>Eubacteriales</taxon>
        <taxon>Desulfocucumaceae</taxon>
        <taxon>Desulfocucumis</taxon>
    </lineage>
</organism>
<name>A0A2L2X9C2_9FIRM</name>
<proteinExistence type="predicted"/>
<reference evidence="2" key="1">
    <citation type="submission" date="2018-02" db="EMBL/GenBank/DDBJ databases">
        <title>Genome sequence of Desulfocucumis palustris strain NAW-5.</title>
        <authorList>
            <person name="Watanabe M."/>
            <person name="Kojima H."/>
            <person name="Fukui M."/>
        </authorList>
    </citation>
    <scope>NUCLEOTIDE SEQUENCE [LARGE SCALE GENOMIC DNA]</scope>
    <source>
        <strain evidence="2">NAW-5</strain>
    </source>
</reference>
<dbReference type="AlphaFoldDB" id="A0A2L2X9C2"/>
<dbReference type="Proteomes" id="UP000239549">
    <property type="component" value="Unassembled WGS sequence"/>
</dbReference>
<accession>A0A2L2X9C2</accession>
<sequence>MNPEQKEDSQAALLNEIMQLAPQGKVINCEFPVETTVIDTVNEKWGDPDSTDYIASAKGTYATYSEHHAAFGFNKGLQIFDVRSYDNSLKQITMSKVEEILGTPENIHHYNTEDMLVYKAGEKYQLLFIFPKATQQNSDPRLNHYNVFYPRGTVNMMADDPGIKY</sequence>